<dbReference type="InterPro" id="IPR001932">
    <property type="entry name" value="PPM-type_phosphatase-like_dom"/>
</dbReference>
<dbReference type="CDD" id="cd16936">
    <property type="entry name" value="HATPase_RsbW-like"/>
    <property type="match status" value="1"/>
</dbReference>
<gene>
    <name evidence="3" type="ORF">CLV71_11144</name>
</gene>
<name>A0A4R7VAR9_9PSEU</name>
<dbReference type="SUPFAM" id="SSF55781">
    <property type="entry name" value="GAF domain-like"/>
    <property type="match status" value="1"/>
</dbReference>
<dbReference type="Gene3D" id="3.60.40.10">
    <property type="entry name" value="PPM-type phosphatase domain"/>
    <property type="match status" value="1"/>
</dbReference>
<dbReference type="SUPFAM" id="SSF81606">
    <property type="entry name" value="PP2C-like"/>
    <property type="match status" value="1"/>
</dbReference>
<dbReference type="EMBL" id="SOCP01000011">
    <property type="protein sequence ID" value="TDV46086.1"/>
    <property type="molecule type" value="Genomic_DNA"/>
</dbReference>
<dbReference type="Proteomes" id="UP000294927">
    <property type="component" value="Unassembled WGS sequence"/>
</dbReference>
<organism evidence="3 4">
    <name type="scientific">Actinophytocola oryzae</name>
    <dbReference type="NCBI Taxonomy" id="502181"/>
    <lineage>
        <taxon>Bacteria</taxon>
        <taxon>Bacillati</taxon>
        <taxon>Actinomycetota</taxon>
        <taxon>Actinomycetes</taxon>
        <taxon>Pseudonocardiales</taxon>
        <taxon>Pseudonocardiaceae</taxon>
    </lineage>
</organism>
<dbReference type="InterPro" id="IPR003594">
    <property type="entry name" value="HATPase_dom"/>
</dbReference>
<dbReference type="Pfam" id="PF13581">
    <property type="entry name" value="HATPase_c_2"/>
    <property type="match status" value="1"/>
</dbReference>
<keyword evidence="4" id="KW-1185">Reference proteome</keyword>
<protein>
    <submittedName>
        <fullName evidence="3">Serine phosphatase RsbU (Regulator of sigma subunit)</fullName>
    </submittedName>
</protein>
<dbReference type="PANTHER" id="PTHR43156:SF2">
    <property type="entry name" value="STAGE II SPORULATION PROTEIN E"/>
    <property type="match status" value="1"/>
</dbReference>
<feature type="domain" description="PPM-type phosphatase" evidence="2">
    <location>
        <begin position="446"/>
        <end position="668"/>
    </location>
</feature>
<dbReference type="InterPro" id="IPR036457">
    <property type="entry name" value="PPM-type-like_dom_sf"/>
</dbReference>
<dbReference type="GO" id="GO:0016791">
    <property type="term" value="F:phosphatase activity"/>
    <property type="evidence" value="ECO:0007669"/>
    <property type="project" value="TreeGrafter"/>
</dbReference>
<dbReference type="InterPro" id="IPR029016">
    <property type="entry name" value="GAF-like_dom_sf"/>
</dbReference>
<keyword evidence="1" id="KW-0378">Hydrolase</keyword>
<evidence type="ECO:0000313" key="3">
    <source>
        <dbReference type="EMBL" id="TDV46086.1"/>
    </source>
</evidence>
<dbReference type="Gene3D" id="3.30.450.40">
    <property type="match status" value="1"/>
</dbReference>
<evidence type="ECO:0000313" key="4">
    <source>
        <dbReference type="Proteomes" id="UP000294927"/>
    </source>
</evidence>
<accession>A0A4R7VAR9</accession>
<dbReference type="Pfam" id="PF07228">
    <property type="entry name" value="SpoIIE"/>
    <property type="match status" value="1"/>
</dbReference>
<dbReference type="PANTHER" id="PTHR43156">
    <property type="entry name" value="STAGE II SPORULATION PROTEIN E-RELATED"/>
    <property type="match status" value="1"/>
</dbReference>
<dbReference type="AlphaFoldDB" id="A0A4R7VAR9"/>
<reference evidence="3 4" key="1">
    <citation type="submission" date="2019-03" db="EMBL/GenBank/DDBJ databases">
        <title>Genomic Encyclopedia of Archaeal and Bacterial Type Strains, Phase II (KMG-II): from individual species to whole genera.</title>
        <authorList>
            <person name="Goeker M."/>
        </authorList>
    </citation>
    <scope>NUCLEOTIDE SEQUENCE [LARGE SCALE GENOMIC DNA]</scope>
    <source>
        <strain evidence="3 4">DSM 45499</strain>
    </source>
</reference>
<dbReference type="SMART" id="SM00331">
    <property type="entry name" value="PP2C_SIG"/>
    <property type="match status" value="1"/>
</dbReference>
<evidence type="ECO:0000259" key="2">
    <source>
        <dbReference type="SMART" id="SM00331"/>
    </source>
</evidence>
<dbReference type="OrthoDB" id="163538at2"/>
<dbReference type="SUPFAM" id="SSF55874">
    <property type="entry name" value="ATPase domain of HSP90 chaperone/DNA topoisomerase II/histidine kinase"/>
    <property type="match status" value="1"/>
</dbReference>
<comment type="caution">
    <text evidence="3">The sequence shown here is derived from an EMBL/GenBank/DDBJ whole genome shotgun (WGS) entry which is preliminary data.</text>
</comment>
<dbReference type="Gene3D" id="3.30.565.10">
    <property type="entry name" value="Histidine kinase-like ATPase, C-terminal domain"/>
    <property type="match status" value="1"/>
</dbReference>
<sequence>MLVDTVRGRARSDTRHTRGVFSRRAQFPGDAGAPSAARRFVRATLARARRDDVADDAVLLASELCENAVLHGGTGFTIELVVLDGGAVTITVTDQGPSPMELRRAVQPGGRGLTLVDGVADAWGSRHDRRGHHVWFTLGTVEPDPPARTVEAPTSWPDPERTRWLAHLPLADDTPLPVVLTELTRRLGDVLGAAGVAVLLDTETGTEELAGCGDRTKHAEVVVPLPLTPPRAGRVVVHGDESLATPAAAELAELTALRIALAVEADTQHNADRERWMWMTYLAEATEMFSNSLDVRLTAAIVPQVLVPRLGRWCALHLLDPRGRLGLEAMTHVDEDLLADLRAELAPLAEPDGALCVLLDDGADAAALGTPFDGVAMPLRVGGRAIGTISVGRPGERSHRPEELLIVTELARRAAQAVDNAQRDSAHVATSQALQHALLPRAMPKADGVEFAAAYLPESTGADVGGDFYDVLTLGADRWFAVVGDVCGKGPRAAARTGLVRDVLRVLLRDGQPLQRTFELLNEMMLEAGDPSQFATVALAMITRQQTDPPSVEVELVLAGHEQPALVYADGNVSYLGRHGSAVGLVRRFAVHPTRHVLLAGDTLVFFTDGVTEHRRGAELFGQGRLAKALRRAGNRTADGLITAVRMAVEDFSAEPHRDDIAIVAVQVPAARATR</sequence>
<dbReference type="InterPro" id="IPR036890">
    <property type="entry name" value="HATPase_C_sf"/>
</dbReference>
<dbReference type="InterPro" id="IPR052016">
    <property type="entry name" value="Bact_Sigma-Reg"/>
</dbReference>
<evidence type="ECO:0000256" key="1">
    <source>
        <dbReference type="ARBA" id="ARBA00022801"/>
    </source>
</evidence>
<proteinExistence type="predicted"/>